<dbReference type="EMBL" id="REFC01000015">
    <property type="protein sequence ID" value="RMA57266.1"/>
    <property type="molecule type" value="Genomic_DNA"/>
</dbReference>
<dbReference type="AlphaFoldDB" id="A0A3L9Y986"/>
<reference evidence="1 2" key="1">
    <citation type="submission" date="2018-10" db="EMBL/GenBank/DDBJ databases">
        <title>Genomic Encyclopedia of Archaeal and Bacterial Type Strains, Phase II (KMG-II): from individual species to whole genera.</title>
        <authorList>
            <person name="Goeker M."/>
        </authorList>
    </citation>
    <scope>NUCLEOTIDE SEQUENCE [LARGE SCALE GENOMIC DNA]</scope>
    <source>
        <strain evidence="1 2">DSM 23424</strain>
    </source>
</reference>
<comment type="caution">
    <text evidence="1">The sequence shown here is derived from an EMBL/GenBank/DDBJ whole genome shotgun (WGS) entry which is preliminary data.</text>
</comment>
<dbReference type="Proteomes" id="UP000271339">
    <property type="component" value="Unassembled WGS sequence"/>
</dbReference>
<dbReference type="InterPro" id="IPR011990">
    <property type="entry name" value="TPR-like_helical_dom_sf"/>
</dbReference>
<evidence type="ECO:0000313" key="2">
    <source>
        <dbReference type="Proteomes" id="UP000271339"/>
    </source>
</evidence>
<keyword evidence="2" id="KW-1185">Reference proteome</keyword>
<protein>
    <recommendedName>
        <fullName evidence="3">Tetratricopeptide repeat protein</fullName>
    </recommendedName>
</protein>
<name>A0A3L9Y986_9FLAO</name>
<dbReference type="RefSeq" id="WP_121908681.1">
    <property type="nucleotide sequence ID" value="NZ_REFC01000015.1"/>
</dbReference>
<organism evidence="1 2">
    <name type="scientific">Ulvibacter antarcticus</name>
    <dbReference type="NCBI Taxonomy" id="442714"/>
    <lineage>
        <taxon>Bacteria</taxon>
        <taxon>Pseudomonadati</taxon>
        <taxon>Bacteroidota</taxon>
        <taxon>Flavobacteriia</taxon>
        <taxon>Flavobacteriales</taxon>
        <taxon>Flavobacteriaceae</taxon>
        <taxon>Ulvibacter</taxon>
    </lineage>
</organism>
<gene>
    <name evidence="1" type="ORF">BXY75_3153</name>
</gene>
<dbReference type="SUPFAM" id="SSF48452">
    <property type="entry name" value="TPR-like"/>
    <property type="match status" value="1"/>
</dbReference>
<dbReference type="OrthoDB" id="979271at2"/>
<evidence type="ECO:0008006" key="3">
    <source>
        <dbReference type="Google" id="ProtNLM"/>
    </source>
</evidence>
<accession>A0A3L9Y986</accession>
<evidence type="ECO:0000313" key="1">
    <source>
        <dbReference type="EMBL" id="RMA57266.1"/>
    </source>
</evidence>
<sequence length="253" mass="29710">MEEQNYIAFEEYLSEEMSTEERLTFEAQLSTDESLRKSFETYKEFSSYLEHKFEHEEATLAFKENLKQISEKHFSKESVTETETTSEEKTIVRSFKPWQYAIAASVMLLIGMTLFNQFSTPTFGDYNQYDAVSLTMRGEGDELINNAENAFNERNFKDASVYFESLTLKDSTNTEYQLYYAISLLETNFFEKADAIFETLSEENSAFKYQAVWHHALSKLKQEKNMESMELLKQIPEDAEMYKKAQKLLKKLK</sequence>
<proteinExistence type="predicted"/>
<dbReference type="Gene3D" id="1.25.40.10">
    <property type="entry name" value="Tetratricopeptide repeat domain"/>
    <property type="match status" value="1"/>
</dbReference>